<feature type="transmembrane region" description="Helical" evidence="1">
    <location>
        <begin position="36"/>
        <end position="57"/>
    </location>
</feature>
<dbReference type="RefSeq" id="WP_304072147.1">
    <property type="nucleotide sequence ID" value="NZ_JABZRA010000093.1"/>
</dbReference>
<dbReference type="NCBIfam" id="TIGR02185">
    <property type="entry name" value="Trep_Strep"/>
    <property type="match status" value="1"/>
</dbReference>
<organism evidence="2 3">
    <name type="scientific">Oribacterium sinus</name>
    <dbReference type="NCBI Taxonomy" id="237576"/>
    <lineage>
        <taxon>Bacteria</taxon>
        <taxon>Bacillati</taxon>
        <taxon>Bacillota</taxon>
        <taxon>Clostridia</taxon>
        <taxon>Lachnospirales</taxon>
        <taxon>Lachnospiraceae</taxon>
        <taxon>Oribacterium</taxon>
    </lineage>
</organism>
<sequence length="194" mass="21705">MNRNKLTIKDLVSIGVFAVIYFICMFAVGMMGVVPILYLVYPAAYALIGGPIVMLFMAKVNKPFGLLIFGMITPCIMFLFGHTFVVPLFSLLFCLLAEGIRRMGNYQSGSATMLSYAIFSLWPCNSLLQMLLLKERYMEMVVKEMGENYGNAIEKLLSAQNMAIVYVCTFLFGLLGAFLGRKLLKKHFEKAGIV</sequence>
<dbReference type="InterPro" id="IPR011733">
    <property type="entry name" value="CHP02185_IM"/>
</dbReference>
<dbReference type="EMBL" id="JABZRA010000093">
    <property type="protein sequence ID" value="MBF1273108.1"/>
    <property type="molecule type" value="Genomic_DNA"/>
</dbReference>
<feature type="transmembrane region" description="Helical" evidence="1">
    <location>
        <begin position="64"/>
        <end position="93"/>
    </location>
</feature>
<feature type="transmembrane region" description="Helical" evidence="1">
    <location>
        <begin position="113"/>
        <end position="133"/>
    </location>
</feature>
<evidence type="ECO:0000313" key="3">
    <source>
        <dbReference type="Proteomes" id="UP000775770"/>
    </source>
</evidence>
<gene>
    <name evidence="2" type="ORF">HXM90_06795</name>
</gene>
<dbReference type="Proteomes" id="UP000775770">
    <property type="component" value="Unassembled WGS sequence"/>
</dbReference>
<feature type="transmembrane region" description="Helical" evidence="1">
    <location>
        <begin position="163"/>
        <end position="180"/>
    </location>
</feature>
<keyword evidence="1" id="KW-1133">Transmembrane helix</keyword>
<evidence type="ECO:0000256" key="1">
    <source>
        <dbReference type="SAM" id="Phobius"/>
    </source>
</evidence>
<accession>A0A930DKP2</accession>
<proteinExistence type="predicted"/>
<evidence type="ECO:0000313" key="2">
    <source>
        <dbReference type="EMBL" id="MBF1273108.1"/>
    </source>
</evidence>
<dbReference type="AlphaFoldDB" id="A0A930DKP2"/>
<name>A0A930DKP2_9FIRM</name>
<keyword evidence="1" id="KW-0472">Membrane</keyword>
<dbReference type="Pfam" id="PF09605">
    <property type="entry name" value="Trep_Strep"/>
    <property type="match status" value="1"/>
</dbReference>
<feature type="transmembrane region" description="Helical" evidence="1">
    <location>
        <begin position="12"/>
        <end position="30"/>
    </location>
</feature>
<protein>
    <submittedName>
        <fullName evidence="2">MptD family putative ECF transporter S component</fullName>
    </submittedName>
</protein>
<keyword evidence="1" id="KW-0812">Transmembrane</keyword>
<reference evidence="2" key="1">
    <citation type="submission" date="2020-04" db="EMBL/GenBank/DDBJ databases">
        <title>Deep metagenomics examines the oral microbiome during advanced dental caries in children, revealing novel taxa and co-occurrences with host molecules.</title>
        <authorList>
            <person name="Baker J.L."/>
            <person name="Morton J.T."/>
            <person name="Dinis M."/>
            <person name="Alvarez R."/>
            <person name="Tran N.C."/>
            <person name="Knight R."/>
            <person name="Edlund A."/>
        </authorList>
    </citation>
    <scope>NUCLEOTIDE SEQUENCE</scope>
    <source>
        <strain evidence="2">JCVI_38_bin.19</strain>
    </source>
</reference>
<comment type="caution">
    <text evidence="2">The sequence shown here is derived from an EMBL/GenBank/DDBJ whole genome shotgun (WGS) entry which is preliminary data.</text>
</comment>